<dbReference type="Proteomes" id="UP001140087">
    <property type="component" value="Unassembled WGS sequence"/>
</dbReference>
<keyword evidence="2" id="KW-1185">Reference proteome</keyword>
<evidence type="ECO:0000313" key="2">
    <source>
        <dbReference type="Proteomes" id="UP001140087"/>
    </source>
</evidence>
<gene>
    <name evidence="1" type="ORF">H4R21_001895</name>
</gene>
<comment type="caution">
    <text evidence="1">The sequence shown here is derived from an EMBL/GenBank/DDBJ whole genome shotgun (WGS) entry which is preliminary data.</text>
</comment>
<sequence>MKTALIATALIAAASALPTDGAGSSVVIGNIDPDSLAGAQCKAANGKTLQYVAGGDFAALSDDYMSDSLAAQNCGRCIKATTKPTDGSAPKSLVLTVVDACEGCAGTSFFANPSSVSKLAYPGMTYVDDVSWSFVPCPGA</sequence>
<evidence type="ECO:0000313" key="1">
    <source>
        <dbReference type="EMBL" id="KAJ2803791.1"/>
    </source>
</evidence>
<protein>
    <submittedName>
        <fullName evidence="1">Uncharacterized protein</fullName>
    </submittedName>
</protein>
<organism evidence="1 2">
    <name type="scientific">Coemansia helicoidea</name>
    <dbReference type="NCBI Taxonomy" id="1286919"/>
    <lineage>
        <taxon>Eukaryota</taxon>
        <taxon>Fungi</taxon>
        <taxon>Fungi incertae sedis</taxon>
        <taxon>Zoopagomycota</taxon>
        <taxon>Kickxellomycotina</taxon>
        <taxon>Kickxellomycetes</taxon>
        <taxon>Kickxellales</taxon>
        <taxon>Kickxellaceae</taxon>
        <taxon>Coemansia</taxon>
    </lineage>
</organism>
<proteinExistence type="predicted"/>
<name>A0ACC1LAF7_9FUNG</name>
<dbReference type="EMBL" id="JANBUN010000436">
    <property type="protein sequence ID" value="KAJ2803791.1"/>
    <property type="molecule type" value="Genomic_DNA"/>
</dbReference>
<reference evidence="1" key="1">
    <citation type="submission" date="2022-07" db="EMBL/GenBank/DDBJ databases">
        <title>Phylogenomic reconstructions and comparative analyses of Kickxellomycotina fungi.</title>
        <authorList>
            <person name="Reynolds N.K."/>
            <person name="Stajich J.E."/>
            <person name="Barry K."/>
            <person name="Grigoriev I.V."/>
            <person name="Crous P."/>
            <person name="Smith M.E."/>
        </authorList>
    </citation>
    <scope>NUCLEOTIDE SEQUENCE</scope>
    <source>
        <strain evidence="1">BCRC 34780</strain>
    </source>
</reference>
<accession>A0ACC1LAF7</accession>